<dbReference type="Pfam" id="PF00072">
    <property type="entry name" value="Response_reg"/>
    <property type="match status" value="1"/>
</dbReference>
<dbReference type="OrthoDB" id="5432534at2"/>
<feature type="modified residue" description="4-aspartylphosphate" evidence="2">
    <location>
        <position position="54"/>
    </location>
</feature>
<keyword evidence="1 2" id="KW-0597">Phosphoprotein</keyword>
<dbReference type="PANTHER" id="PTHR44591">
    <property type="entry name" value="STRESS RESPONSE REGULATOR PROTEIN 1"/>
    <property type="match status" value="1"/>
</dbReference>
<sequence length="121" mass="13605">MNMKKVLVVDDDRDIREIMMMILEDEGYVVSGLDNGSAVIATVRETRPDVLLLDVQLGDRDGRDICRELKDTPNTHDIPIIMVSATHGWSALRDKNCHANDFLAKPFDVAELLSHVKRFAA</sequence>
<dbReference type="InterPro" id="IPR011006">
    <property type="entry name" value="CheY-like_superfamily"/>
</dbReference>
<evidence type="ECO:0000259" key="3">
    <source>
        <dbReference type="PROSITE" id="PS50110"/>
    </source>
</evidence>
<evidence type="ECO:0000313" key="5">
    <source>
        <dbReference type="Proteomes" id="UP000318733"/>
    </source>
</evidence>
<proteinExistence type="predicted"/>
<dbReference type="GO" id="GO:0000160">
    <property type="term" value="P:phosphorelay signal transduction system"/>
    <property type="evidence" value="ECO:0007669"/>
    <property type="project" value="InterPro"/>
</dbReference>
<dbReference type="PANTHER" id="PTHR44591:SF3">
    <property type="entry name" value="RESPONSE REGULATORY DOMAIN-CONTAINING PROTEIN"/>
    <property type="match status" value="1"/>
</dbReference>
<dbReference type="Gene3D" id="3.40.50.2300">
    <property type="match status" value="1"/>
</dbReference>
<evidence type="ECO:0000313" key="4">
    <source>
        <dbReference type="EMBL" id="TSJ41127.1"/>
    </source>
</evidence>
<protein>
    <submittedName>
        <fullName evidence="4">Response regulator</fullName>
    </submittedName>
</protein>
<keyword evidence="5" id="KW-1185">Reference proteome</keyword>
<feature type="domain" description="Response regulatory" evidence="3">
    <location>
        <begin position="5"/>
        <end position="120"/>
    </location>
</feature>
<accession>A0A556MMF9</accession>
<dbReference type="PROSITE" id="PS50110">
    <property type="entry name" value="RESPONSE_REGULATORY"/>
    <property type="match status" value="1"/>
</dbReference>
<comment type="caution">
    <text evidence="4">The sequence shown here is derived from an EMBL/GenBank/DDBJ whole genome shotgun (WGS) entry which is preliminary data.</text>
</comment>
<dbReference type="EMBL" id="VLPK01000002">
    <property type="protein sequence ID" value="TSJ41127.1"/>
    <property type="molecule type" value="Genomic_DNA"/>
</dbReference>
<evidence type="ECO:0000256" key="1">
    <source>
        <dbReference type="ARBA" id="ARBA00022553"/>
    </source>
</evidence>
<dbReference type="InterPro" id="IPR001789">
    <property type="entry name" value="Sig_transdc_resp-reg_receiver"/>
</dbReference>
<dbReference type="InterPro" id="IPR050595">
    <property type="entry name" value="Bact_response_regulator"/>
</dbReference>
<organism evidence="4 5">
    <name type="scientific">Mucilaginibacter corticis</name>
    <dbReference type="NCBI Taxonomy" id="2597670"/>
    <lineage>
        <taxon>Bacteria</taxon>
        <taxon>Pseudomonadati</taxon>
        <taxon>Bacteroidota</taxon>
        <taxon>Sphingobacteriia</taxon>
        <taxon>Sphingobacteriales</taxon>
        <taxon>Sphingobacteriaceae</taxon>
        <taxon>Mucilaginibacter</taxon>
    </lineage>
</organism>
<gene>
    <name evidence="4" type="ORF">FO440_15085</name>
</gene>
<reference evidence="4 5" key="1">
    <citation type="submission" date="2019-07" db="EMBL/GenBank/DDBJ databases">
        <authorList>
            <person name="Huq M.A."/>
        </authorList>
    </citation>
    <scope>NUCLEOTIDE SEQUENCE [LARGE SCALE GENOMIC DNA]</scope>
    <source>
        <strain evidence="4 5">MAH-19</strain>
    </source>
</reference>
<dbReference type="Proteomes" id="UP000318733">
    <property type="component" value="Unassembled WGS sequence"/>
</dbReference>
<evidence type="ECO:0000256" key="2">
    <source>
        <dbReference type="PROSITE-ProRule" id="PRU00169"/>
    </source>
</evidence>
<dbReference type="SUPFAM" id="SSF52172">
    <property type="entry name" value="CheY-like"/>
    <property type="match status" value="1"/>
</dbReference>
<dbReference type="AlphaFoldDB" id="A0A556MMF9"/>
<dbReference type="SMART" id="SM00448">
    <property type="entry name" value="REC"/>
    <property type="match status" value="1"/>
</dbReference>
<name>A0A556MMF9_9SPHI</name>